<protein>
    <submittedName>
        <fullName evidence="2">Glycosyltransferase</fullName>
    </submittedName>
</protein>
<evidence type="ECO:0000313" key="2">
    <source>
        <dbReference type="EMBL" id="HIH09049.1"/>
    </source>
</evidence>
<evidence type="ECO:0000259" key="1">
    <source>
        <dbReference type="Pfam" id="PF00535"/>
    </source>
</evidence>
<dbReference type="InterPro" id="IPR001173">
    <property type="entry name" value="Glyco_trans_2-like"/>
</dbReference>
<accession>A0A7J4IXR8</accession>
<dbReference type="Pfam" id="PF00535">
    <property type="entry name" value="Glycos_transf_2"/>
    <property type="match status" value="1"/>
</dbReference>
<dbReference type="AlphaFoldDB" id="A0A7J4IXR8"/>
<dbReference type="InterPro" id="IPR029044">
    <property type="entry name" value="Nucleotide-diphossugar_trans"/>
</dbReference>
<name>A0A7J4IXR8_9ARCH</name>
<organism evidence="2 3">
    <name type="scientific">Candidatus Iainarchaeum sp</name>
    <dbReference type="NCBI Taxonomy" id="3101447"/>
    <lineage>
        <taxon>Archaea</taxon>
        <taxon>Candidatus Iainarchaeota</taxon>
        <taxon>Candidatus Iainarchaeia</taxon>
        <taxon>Candidatus Iainarchaeales</taxon>
        <taxon>Candidatus Iainarchaeaceae</taxon>
        <taxon>Candidatus Iainarchaeum</taxon>
    </lineage>
</organism>
<sequence>MKPVMFSPCYNESKNIENHLAEVNALLKAGVIGHFLLIDDGSIDGTLQKALKKARELKMEKSKVTMLRFNENMGKSMSFFQALKFFRQKFGGKFPKGQAMVMLDSDLDKIPKENIQRLIGPLGKEAVAFEDLEKYENSQRYKVEMTLGKVEGGNVRATGQRAFLLESFIPLMQRKSMQILLLGGRNRATDNRLRRGGYGLENFLNWYFTRKITLGNIPARVASVHYSILENNGTIPRALAVETEFTTKEFTDEPSRTKIRRNQRDYRKMKAEQEGTSSRIQLRQLFAGLANVQRATGGKNASKTIITTRKKFLARARIPKAPSARRYAI</sequence>
<comment type="caution">
    <text evidence="2">The sequence shown here is derived from an EMBL/GenBank/DDBJ whole genome shotgun (WGS) entry which is preliminary data.</text>
</comment>
<evidence type="ECO:0000313" key="3">
    <source>
        <dbReference type="Proteomes" id="UP000565078"/>
    </source>
</evidence>
<dbReference type="Gene3D" id="3.90.550.10">
    <property type="entry name" value="Spore Coat Polysaccharide Biosynthesis Protein SpsA, Chain A"/>
    <property type="match status" value="1"/>
</dbReference>
<proteinExistence type="predicted"/>
<feature type="domain" description="Glycosyltransferase 2-like" evidence="1">
    <location>
        <begin position="8"/>
        <end position="126"/>
    </location>
</feature>
<gene>
    <name evidence="2" type="ORF">HA254_00085</name>
</gene>
<dbReference type="Proteomes" id="UP000565078">
    <property type="component" value="Unassembled WGS sequence"/>
</dbReference>
<keyword evidence="2" id="KW-0808">Transferase</keyword>
<dbReference type="SUPFAM" id="SSF53448">
    <property type="entry name" value="Nucleotide-diphospho-sugar transferases"/>
    <property type="match status" value="1"/>
</dbReference>
<dbReference type="GO" id="GO:0016740">
    <property type="term" value="F:transferase activity"/>
    <property type="evidence" value="ECO:0007669"/>
    <property type="project" value="UniProtKB-KW"/>
</dbReference>
<reference evidence="3" key="1">
    <citation type="journal article" date="2020" name="bioRxiv">
        <title>A rank-normalized archaeal taxonomy based on genome phylogeny resolves widespread incomplete and uneven classifications.</title>
        <authorList>
            <person name="Rinke C."/>
            <person name="Chuvochina M."/>
            <person name="Mussig A.J."/>
            <person name="Chaumeil P.-A."/>
            <person name="Waite D.W."/>
            <person name="Whitman W.B."/>
            <person name="Parks D.H."/>
            <person name="Hugenholtz P."/>
        </authorList>
    </citation>
    <scope>NUCLEOTIDE SEQUENCE [LARGE SCALE GENOMIC DNA]</scope>
</reference>
<dbReference type="EMBL" id="DUGC01000001">
    <property type="protein sequence ID" value="HIH09049.1"/>
    <property type="molecule type" value="Genomic_DNA"/>
</dbReference>